<proteinExistence type="predicted"/>
<gene>
    <name evidence="1" type="ORF">TNCT_326931</name>
</gene>
<dbReference type="AlphaFoldDB" id="A0A8X6KEF4"/>
<evidence type="ECO:0000313" key="1">
    <source>
        <dbReference type="EMBL" id="GFQ69438.1"/>
    </source>
</evidence>
<comment type="caution">
    <text evidence="1">The sequence shown here is derived from an EMBL/GenBank/DDBJ whole genome shotgun (WGS) entry which is preliminary data.</text>
</comment>
<keyword evidence="2" id="KW-1185">Reference proteome</keyword>
<dbReference type="OrthoDB" id="6432311at2759"/>
<evidence type="ECO:0000313" key="2">
    <source>
        <dbReference type="Proteomes" id="UP000887116"/>
    </source>
</evidence>
<dbReference type="Proteomes" id="UP000887116">
    <property type="component" value="Unassembled WGS sequence"/>
</dbReference>
<reference evidence="1" key="1">
    <citation type="submission" date="2020-07" db="EMBL/GenBank/DDBJ databases">
        <title>Multicomponent nature underlies the extraordinary mechanical properties of spider dragline silk.</title>
        <authorList>
            <person name="Kono N."/>
            <person name="Nakamura H."/>
            <person name="Mori M."/>
            <person name="Yoshida Y."/>
            <person name="Ohtoshi R."/>
            <person name="Malay A.D."/>
            <person name="Moran D.A.P."/>
            <person name="Tomita M."/>
            <person name="Numata K."/>
            <person name="Arakawa K."/>
        </authorList>
    </citation>
    <scope>NUCLEOTIDE SEQUENCE</scope>
</reference>
<organism evidence="1 2">
    <name type="scientific">Trichonephila clavata</name>
    <name type="common">Joro spider</name>
    <name type="synonym">Nephila clavata</name>
    <dbReference type="NCBI Taxonomy" id="2740835"/>
    <lineage>
        <taxon>Eukaryota</taxon>
        <taxon>Metazoa</taxon>
        <taxon>Ecdysozoa</taxon>
        <taxon>Arthropoda</taxon>
        <taxon>Chelicerata</taxon>
        <taxon>Arachnida</taxon>
        <taxon>Araneae</taxon>
        <taxon>Araneomorphae</taxon>
        <taxon>Entelegynae</taxon>
        <taxon>Araneoidea</taxon>
        <taxon>Nephilidae</taxon>
        <taxon>Trichonephila</taxon>
    </lineage>
</organism>
<name>A0A8X6KEF4_TRICU</name>
<dbReference type="EMBL" id="BMAO01000822">
    <property type="protein sequence ID" value="GFQ69438.1"/>
    <property type="molecule type" value="Genomic_DNA"/>
</dbReference>
<sequence length="87" mass="9709">MSSILHGVGANATKAFKGLYDLWFDEGGNKTQYLKTLEEEGIDLTNMSSILHGVGANATKAFKGLYDLWFDEDGNKTQYLKTLEEEE</sequence>
<protein>
    <submittedName>
        <fullName evidence="1">Uncharacterized protein</fullName>
    </submittedName>
</protein>
<accession>A0A8X6KEF4</accession>